<dbReference type="RefSeq" id="WP_054873711.1">
    <property type="nucleotide sequence ID" value="NZ_LKET01000019.1"/>
</dbReference>
<gene>
    <name evidence="1" type="ORF">OXPF_05850</name>
</gene>
<sequence length="97" mass="11154">MEKAVVLQCIIYKDGDMYTSLCLDLDVASCGETEEDAKKYLQEAIDTYVEYAVKNNKVEELILSKVRKHRSIPKKQKKQATSFRPRIEIDSIMAAYC</sequence>
<proteinExistence type="predicted"/>
<keyword evidence="2" id="KW-1185">Reference proteome</keyword>
<reference evidence="1 2" key="1">
    <citation type="submission" date="2015-09" db="EMBL/GenBank/DDBJ databases">
        <title>Genome sequence of Oxobacter pfennigii DSM 3222.</title>
        <authorList>
            <person name="Poehlein A."/>
            <person name="Bengelsdorf F.R."/>
            <person name="Schiel-Bengelsdorf B."/>
            <person name="Duerre P."/>
            <person name="Daniel R."/>
        </authorList>
    </citation>
    <scope>NUCLEOTIDE SEQUENCE [LARGE SCALE GENOMIC DNA]</scope>
    <source>
        <strain evidence="1 2">DSM 3222</strain>
    </source>
</reference>
<dbReference type="STRING" id="36849.OXPF_05850"/>
<accession>A0A0P8WDF7</accession>
<dbReference type="Proteomes" id="UP000050326">
    <property type="component" value="Unassembled WGS sequence"/>
</dbReference>
<dbReference type="SUPFAM" id="SSF143100">
    <property type="entry name" value="TTHA1013/TTHA0281-like"/>
    <property type="match status" value="1"/>
</dbReference>
<dbReference type="EMBL" id="LKET01000019">
    <property type="protein sequence ID" value="KPU45796.1"/>
    <property type="molecule type" value="Genomic_DNA"/>
</dbReference>
<comment type="caution">
    <text evidence="1">The sequence shown here is derived from an EMBL/GenBank/DDBJ whole genome shotgun (WGS) entry which is preliminary data.</text>
</comment>
<evidence type="ECO:0008006" key="3">
    <source>
        <dbReference type="Google" id="ProtNLM"/>
    </source>
</evidence>
<dbReference type="InterPro" id="IPR035069">
    <property type="entry name" value="TTHA1013/TTHA0281-like"/>
</dbReference>
<evidence type="ECO:0000313" key="2">
    <source>
        <dbReference type="Proteomes" id="UP000050326"/>
    </source>
</evidence>
<protein>
    <recommendedName>
        <fullName evidence="3">HicB-like antitoxin of toxin-antitoxin system domain-containing protein</fullName>
    </recommendedName>
</protein>
<dbReference type="AlphaFoldDB" id="A0A0P8WDF7"/>
<evidence type="ECO:0000313" key="1">
    <source>
        <dbReference type="EMBL" id="KPU45796.1"/>
    </source>
</evidence>
<dbReference type="OrthoDB" id="573854at2"/>
<name>A0A0P8WDF7_9CLOT</name>
<organism evidence="1 2">
    <name type="scientific">Oxobacter pfennigii</name>
    <dbReference type="NCBI Taxonomy" id="36849"/>
    <lineage>
        <taxon>Bacteria</taxon>
        <taxon>Bacillati</taxon>
        <taxon>Bacillota</taxon>
        <taxon>Clostridia</taxon>
        <taxon>Eubacteriales</taxon>
        <taxon>Clostridiaceae</taxon>
        <taxon>Oxobacter</taxon>
    </lineage>
</organism>
<dbReference type="Gene3D" id="3.30.160.250">
    <property type="match status" value="1"/>
</dbReference>